<proteinExistence type="predicted"/>
<accession>A0A0F9L9S2</accession>
<dbReference type="EMBL" id="LAZR01011621">
    <property type="protein sequence ID" value="KKM60735.1"/>
    <property type="molecule type" value="Genomic_DNA"/>
</dbReference>
<evidence type="ECO:0000313" key="1">
    <source>
        <dbReference type="EMBL" id="KKM60735.1"/>
    </source>
</evidence>
<name>A0A0F9L9S2_9ZZZZ</name>
<sequence length="140" mass="15276">MDTIYWAVKLDDSSRAVLLTKFPAVHPNIFAEHMTIVFNPSESVDEAVMQKCGTDVNLEIVGHSTDDKGQAVVVRSDAVSRIGGGIAHITISCANGTRPVYSNILLQKHWDSVSQSVNLSGTIARFTKNGWDICESKKSE</sequence>
<comment type="caution">
    <text evidence="1">The sequence shown here is derived from an EMBL/GenBank/DDBJ whole genome shotgun (WGS) entry which is preliminary data.</text>
</comment>
<protein>
    <submittedName>
        <fullName evidence="1">Uncharacterized protein</fullName>
    </submittedName>
</protein>
<dbReference type="AlphaFoldDB" id="A0A0F9L9S2"/>
<organism evidence="1">
    <name type="scientific">marine sediment metagenome</name>
    <dbReference type="NCBI Taxonomy" id="412755"/>
    <lineage>
        <taxon>unclassified sequences</taxon>
        <taxon>metagenomes</taxon>
        <taxon>ecological metagenomes</taxon>
    </lineage>
</organism>
<reference evidence="1" key="1">
    <citation type="journal article" date="2015" name="Nature">
        <title>Complex archaea that bridge the gap between prokaryotes and eukaryotes.</title>
        <authorList>
            <person name="Spang A."/>
            <person name="Saw J.H."/>
            <person name="Jorgensen S.L."/>
            <person name="Zaremba-Niedzwiedzka K."/>
            <person name="Martijn J."/>
            <person name="Lind A.E."/>
            <person name="van Eijk R."/>
            <person name="Schleper C."/>
            <person name="Guy L."/>
            <person name="Ettema T.J."/>
        </authorList>
    </citation>
    <scope>NUCLEOTIDE SEQUENCE</scope>
</reference>
<gene>
    <name evidence="1" type="ORF">LCGC14_1538820</name>
</gene>